<keyword evidence="4" id="KW-1185">Reference proteome</keyword>
<evidence type="ECO:0000259" key="2">
    <source>
        <dbReference type="PROSITE" id="PS50851"/>
    </source>
</evidence>
<dbReference type="GO" id="GO:0032259">
    <property type="term" value="P:methylation"/>
    <property type="evidence" value="ECO:0007669"/>
    <property type="project" value="UniProtKB-KW"/>
</dbReference>
<feature type="region of interest" description="Disordered" evidence="1">
    <location>
        <begin position="100"/>
        <end position="119"/>
    </location>
</feature>
<reference evidence="4" key="1">
    <citation type="submission" date="2016-09" db="EMBL/GenBank/DDBJ databases">
        <authorList>
            <person name="Varghese N."/>
            <person name="Submissions S."/>
        </authorList>
    </citation>
    <scope>NUCLEOTIDE SEQUENCE [LARGE SCALE GENOMIC DNA]</scope>
    <source>
        <strain evidence="4">JS23</strain>
    </source>
</reference>
<keyword evidence="3" id="KW-0808">Transferase</keyword>
<dbReference type="Gene3D" id="2.30.30.40">
    <property type="entry name" value="SH3 Domains"/>
    <property type="match status" value="1"/>
</dbReference>
<dbReference type="OrthoDB" id="21516at2"/>
<dbReference type="Pfam" id="PF01584">
    <property type="entry name" value="CheW"/>
    <property type="match status" value="1"/>
</dbReference>
<dbReference type="RefSeq" id="WP_091903851.1">
    <property type="nucleotide sequence ID" value="NZ_FNLO01000001.1"/>
</dbReference>
<feature type="compositionally biased region" description="Acidic residues" evidence="1">
    <location>
        <begin position="1"/>
        <end position="10"/>
    </location>
</feature>
<sequence>MTVDVTDDSTDGGQGGPSGGGAPQANAERPATAGTPAMHAVPARFEAVDDCWNRIGVYGDASCERLAEAIHCRNCEVYASAAIRLLDRVPVDMAAPGLDDTVPRAPGMESGADGALAGASDVASTGASTGASKGASTGASTGALNDAADGDAAVIGRFLVFRVGDEWLGLSARAIAQVVPEPPIVPIAKRRGGLRPGIANVAGAPTVALRLARLLEIAERPRQGGLSVVFEHDGHRTLLAVDEVADVITVRALHRLPATLDRALQHYAFATAVWRDRPVGLLDAERLNEGIARGLR</sequence>
<dbReference type="GO" id="GO:0006935">
    <property type="term" value="P:chemotaxis"/>
    <property type="evidence" value="ECO:0007669"/>
    <property type="project" value="InterPro"/>
</dbReference>
<dbReference type="InterPro" id="IPR002545">
    <property type="entry name" value="CheW-lke_dom"/>
</dbReference>
<feature type="region of interest" description="Disordered" evidence="1">
    <location>
        <begin position="1"/>
        <end position="33"/>
    </location>
</feature>
<keyword evidence="3" id="KW-0489">Methyltransferase</keyword>
<accession>A0A1H2PJ61</accession>
<gene>
    <name evidence="3" type="ORF">SAMN05216551_101304</name>
</gene>
<dbReference type="GO" id="GO:0008168">
    <property type="term" value="F:methyltransferase activity"/>
    <property type="evidence" value="ECO:0007669"/>
    <property type="project" value="UniProtKB-KW"/>
</dbReference>
<dbReference type="AlphaFoldDB" id="A0A1H2PJ61"/>
<dbReference type="PROSITE" id="PS50851">
    <property type="entry name" value="CHEW"/>
    <property type="match status" value="1"/>
</dbReference>
<feature type="compositionally biased region" description="Gly residues" evidence="1">
    <location>
        <begin position="12"/>
        <end position="22"/>
    </location>
</feature>
<proteinExistence type="predicted"/>
<name>A0A1H2PJ61_9BURK</name>
<dbReference type="SMART" id="SM00260">
    <property type="entry name" value="CheW"/>
    <property type="match status" value="1"/>
</dbReference>
<dbReference type="GO" id="GO:0007165">
    <property type="term" value="P:signal transduction"/>
    <property type="evidence" value="ECO:0007669"/>
    <property type="project" value="InterPro"/>
</dbReference>
<evidence type="ECO:0000256" key="1">
    <source>
        <dbReference type="SAM" id="MobiDB-lite"/>
    </source>
</evidence>
<evidence type="ECO:0000313" key="3">
    <source>
        <dbReference type="EMBL" id="SDV46390.1"/>
    </source>
</evidence>
<dbReference type="EMBL" id="FNLO01000001">
    <property type="protein sequence ID" value="SDV46390.1"/>
    <property type="molecule type" value="Genomic_DNA"/>
</dbReference>
<dbReference type="Gene3D" id="2.40.50.180">
    <property type="entry name" value="CheA-289, Domain 4"/>
    <property type="match status" value="1"/>
</dbReference>
<organism evidence="3 4">
    <name type="scientific">Chitinasiproducens palmae</name>
    <dbReference type="NCBI Taxonomy" id="1770053"/>
    <lineage>
        <taxon>Bacteria</taxon>
        <taxon>Pseudomonadati</taxon>
        <taxon>Pseudomonadota</taxon>
        <taxon>Betaproteobacteria</taxon>
        <taxon>Burkholderiales</taxon>
        <taxon>Burkholderiaceae</taxon>
        <taxon>Chitinasiproducens</taxon>
    </lineage>
</organism>
<dbReference type="SUPFAM" id="SSF50341">
    <property type="entry name" value="CheW-like"/>
    <property type="match status" value="1"/>
</dbReference>
<dbReference type="InterPro" id="IPR036061">
    <property type="entry name" value="CheW-like_dom_sf"/>
</dbReference>
<feature type="domain" description="CheW-like" evidence="2">
    <location>
        <begin position="155"/>
        <end position="293"/>
    </location>
</feature>
<protein>
    <submittedName>
        <fullName evidence="3">Chemotaxis protein methyltransferase WspC/chemotaxis-related protein WspD</fullName>
    </submittedName>
</protein>
<feature type="compositionally biased region" description="Low complexity" evidence="1">
    <location>
        <begin position="110"/>
        <end position="119"/>
    </location>
</feature>
<evidence type="ECO:0000313" key="4">
    <source>
        <dbReference type="Proteomes" id="UP000243719"/>
    </source>
</evidence>
<dbReference type="Proteomes" id="UP000243719">
    <property type="component" value="Unassembled WGS sequence"/>
</dbReference>
<dbReference type="STRING" id="1770053.SAMN05216551_101304"/>